<name>A0A4Q7LKM2_9BURK</name>
<keyword evidence="4" id="KW-1185">Reference proteome</keyword>
<sequence length="84" mass="8454">MSSKHLAAATLFAAISATALLAMASTPAEAALPFSHPATQARQTQAGNPRQADAGIDANTFIVQPPASVSWTVAPAPVLSTAAR</sequence>
<dbReference type="AlphaFoldDB" id="A0A4Q7LKM2"/>
<feature type="compositionally biased region" description="Polar residues" evidence="1">
    <location>
        <begin position="37"/>
        <end position="48"/>
    </location>
</feature>
<feature type="region of interest" description="Disordered" evidence="1">
    <location>
        <begin position="34"/>
        <end position="53"/>
    </location>
</feature>
<accession>A0A4Q7LKM2</accession>
<evidence type="ECO:0000256" key="2">
    <source>
        <dbReference type="SAM" id="SignalP"/>
    </source>
</evidence>
<evidence type="ECO:0000313" key="4">
    <source>
        <dbReference type="Proteomes" id="UP000293433"/>
    </source>
</evidence>
<keyword evidence="2" id="KW-0732">Signal</keyword>
<feature type="chain" id="PRO_5020669769" evidence="2">
    <location>
        <begin position="31"/>
        <end position="84"/>
    </location>
</feature>
<dbReference type="OrthoDB" id="9157337at2"/>
<evidence type="ECO:0000256" key="1">
    <source>
        <dbReference type="SAM" id="MobiDB-lite"/>
    </source>
</evidence>
<proteinExistence type="predicted"/>
<protein>
    <submittedName>
        <fullName evidence="3">Uncharacterized protein</fullName>
    </submittedName>
</protein>
<evidence type="ECO:0000313" key="3">
    <source>
        <dbReference type="EMBL" id="RZS55004.1"/>
    </source>
</evidence>
<dbReference type="Proteomes" id="UP000293433">
    <property type="component" value="Unassembled WGS sequence"/>
</dbReference>
<organism evidence="3 4">
    <name type="scientific">Sphaerotilus mobilis</name>
    <dbReference type="NCBI Taxonomy" id="47994"/>
    <lineage>
        <taxon>Bacteria</taxon>
        <taxon>Pseudomonadati</taxon>
        <taxon>Pseudomonadota</taxon>
        <taxon>Betaproteobacteria</taxon>
        <taxon>Burkholderiales</taxon>
        <taxon>Sphaerotilaceae</taxon>
        <taxon>Sphaerotilus</taxon>
    </lineage>
</organism>
<gene>
    <name evidence="3" type="ORF">EV685_2490</name>
</gene>
<dbReference type="EMBL" id="SGWV01000009">
    <property type="protein sequence ID" value="RZS55004.1"/>
    <property type="molecule type" value="Genomic_DNA"/>
</dbReference>
<reference evidence="3 4" key="1">
    <citation type="submission" date="2019-02" db="EMBL/GenBank/DDBJ databases">
        <title>Genomic Encyclopedia of Type Strains, Phase IV (KMG-IV): sequencing the most valuable type-strain genomes for metagenomic binning, comparative biology and taxonomic classification.</title>
        <authorList>
            <person name="Goeker M."/>
        </authorList>
    </citation>
    <scope>NUCLEOTIDE SEQUENCE [LARGE SCALE GENOMIC DNA]</scope>
    <source>
        <strain evidence="3 4">DSM 10617</strain>
    </source>
</reference>
<comment type="caution">
    <text evidence="3">The sequence shown here is derived from an EMBL/GenBank/DDBJ whole genome shotgun (WGS) entry which is preliminary data.</text>
</comment>
<dbReference type="RefSeq" id="WP_130482306.1">
    <property type="nucleotide sequence ID" value="NZ_SGWV01000009.1"/>
</dbReference>
<feature type="signal peptide" evidence="2">
    <location>
        <begin position="1"/>
        <end position="30"/>
    </location>
</feature>